<dbReference type="AlphaFoldDB" id="A0A0H4P677"/>
<keyword evidence="1" id="KW-0472">Membrane</keyword>
<keyword evidence="1" id="KW-0812">Transmembrane</keyword>
<feature type="transmembrane region" description="Helical" evidence="1">
    <location>
        <begin position="56"/>
        <end position="78"/>
    </location>
</feature>
<reference evidence="2 3" key="1">
    <citation type="submission" date="2015-07" db="EMBL/GenBank/DDBJ databases">
        <authorList>
            <person name="Kim K.M."/>
        </authorList>
    </citation>
    <scope>NUCLEOTIDE SEQUENCE [LARGE SCALE GENOMIC DNA]</scope>
    <source>
        <strain evidence="2 3">KCTC 12363</strain>
    </source>
</reference>
<protein>
    <submittedName>
        <fullName evidence="2">Uncharacterized protein</fullName>
    </submittedName>
</protein>
<gene>
    <name evidence="2" type="ORF">CA2015_0130</name>
</gene>
<sequence length="221" mass="25452">MKTHNPNPELWNKILERKTFDKQLEENSRKLPIREPNTEIWGQIEKRLEEPKRPVIWYYLGAAAIAMFLLFSGIDFFLSFQGDEKSPLFTEKPKLIAPDNYLAPEVINPRERIPEKIATNKFPSSEVKISPPINRKKTEPITASGMAFPPTIIKKTFTINKTTIQPPMVANKKTYHEVKITWEAEKPNSSGSPFGRKEKIQVENVNYPTATIQVKFNKSKN</sequence>
<dbReference type="KEGG" id="camu:CA2015_0130"/>
<dbReference type="STRING" id="320787.CA2015_0130"/>
<name>A0A0H4P677_9BACT</name>
<organism evidence="2 3">
    <name type="scientific">Cyclobacterium amurskyense</name>
    <dbReference type="NCBI Taxonomy" id="320787"/>
    <lineage>
        <taxon>Bacteria</taxon>
        <taxon>Pseudomonadati</taxon>
        <taxon>Bacteroidota</taxon>
        <taxon>Cytophagia</taxon>
        <taxon>Cytophagales</taxon>
        <taxon>Cyclobacteriaceae</taxon>
        <taxon>Cyclobacterium</taxon>
    </lineage>
</organism>
<evidence type="ECO:0000256" key="1">
    <source>
        <dbReference type="SAM" id="Phobius"/>
    </source>
</evidence>
<dbReference type="OrthoDB" id="837016at2"/>
<dbReference type="EMBL" id="CP012040">
    <property type="protein sequence ID" value="AKP49614.1"/>
    <property type="molecule type" value="Genomic_DNA"/>
</dbReference>
<dbReference type="RefSeq" id="WP_048640137.1">
    <property type="nucleotide sequence ID" value="NZ_CP012040.1"/>
</dbReference>
<evidence type="ECO:0000313" key="2">
    <source>
        <dbReference type="EMBL" id="AKP49614.1"/>
    </source>
</evidence>
<keyword evidence="3" id="KW-1185">Reference proteome</keyword>
<evidence type="ECO:0000313" key="3">
    <source>
        <dbReference type="Proteomes" id="UP000036520"/>
    </source>
</evidence>
<dbReference type="Proteomes" id="UP000036520">
    <property type="component" value="Chromosome"/>
</dbReference>
<accession>A0A0H4P677</accession>
<proteinExistence type="predicted"/>
<keyword evidence="1" id="KW-1133">Transmembrane helix</keyword>